<dbReference type="GO" id="GO:0005886">
    <property type="term" value="C:plasma membrane"/>
    <property type="evidence" value="ECO:0007669"/>
    <property type="project" value="UniProtKB-SubCell"/>
</dbReference>
<evidence type="ECO:0000256" key="6">
    <source>
        <dbReference type="ARBA" id="ARBA00022741"/>
    </source>
</evidence>
<dbReference type="FunFam" id="1.10.510.10:FF:000468">
    <property type="entry name" value="PTI1-like tyrosine-protein kinase 3"/>
    <property type="match status" value="1"/>
</dbReference>
<feature type="region of interest" description="Disordered" evidence="13">
    <location>
        <begin position="254"/>
        <end position="274"/>
    </location>
</feature>
<evidence type="ECO:0000256" key="10">
    <source>
        <dbReference type="ARBA" id="ARBA00023136"/>
    </source>
</evidence>
<evidence type="ECO:0000256" key="5">
    <source>
        <dbReference type="ARBA" id="ARBA00022729"/>
    </source>
</evidence>
<name>A0A6J1B1K3_9ROSI</name>
<evidence type="ECO:0000259" key="16">
    <source>
        <dbReference type="PROSITE" id="PS51782"/>
    </source>
</evidence>
<dbReference type="SUPFAM" id="SSF56112">
    <property type="entry name" value="Protein kinase-like (PK-like)"/>
    <property type="match status" value="1"/>
</dbReference>
<dbReference type="InterPro" id="IPR011009">
    <property type="entry name" value="Kinase-like_dom_sf"/>
</dbReference>
<evidence type="ECO:0000256" key="14">
    <source>
        <dbReference type="SAM" id="Phobius"/>
    </source>
</evidence>
<dbReference type="InterPro" id="IPR018392">
    <property type="entry name" value="LysM"/>
</dbReference>
<keyword evidence="10 14" id="KW-0472">Membrane</keyword>
<keyword evidence="9 14" id="KW-1133">Transmembrane helix</keyword>
<dbReference type="AlphaFoldDB" id="A0A6J1B1K3"/>
<dbReference type="Pfam" id="PF00069">
    <property type="entry name" value="Pkinase"/>
    <property type="match status" value="1"/>
</dbReference>
<dbReference type="InterPro" id="IPR017441">
    <property type="entry name" value="Protein_kinase_ATP_BS"/>
</dbReference>
<dbReference type="RefSeq" id="XP_021292514.1">
    <property type="nucleotide sequence ID" value="XM_021436839.1"/>
</dbReference>
<keyword evidence="3" id="KW-0808">Transferase</keyword>
<keyword evidence="17" id="KW-1185">Reference proteome</keyword>
<keyword evidence="8 12" id="KW-0067">ATP-binding</keyword>
<feature type="compositionally biased region" description="Polar residues" evidence="13">
    <location>
        <begin position="261"/>
        <end position="274"/>
    </location>
</feature>
<evidence type="ECO:0000256" key="2">
    <source>
        <dbReference type="ARBA" id="ARBA00022475"/>
    </source>
</evidence>
<dbReference type="OrthoDB" id="4062651at2759"/>
<reference evidence="18" key="1">
    <citation type="submission" date="2025-08" db="UniProtKB">
        <authorList>
            <consortium name="RefSeq"/>
        </authorList>
    </citation>
    <scope>IDENTIFICATION</scope>
    <source>
        <tissue evidence="18">Leaf</tissue>
    </source>
</reference>
<dbReference type="SMART" id="SM00257">
    <property type="entry name" value="LysM"/>
    <property type="match status" value="1"/>
</dbReference>
<evidence type="ECO:0000256" key="12">
    <source>
        <dbReference type="PROSITE-ProRule" id="PRU10141"/>
    </source>
</evidence>
<dbReference type="PANTHER" id="PTHR46204:SF11">
    <property type="entry name" value="PROTEIN KINASE DOMAIN-CONTAINING PROTEIN"/>
    <property type="match status" value="1"/>
</dbReference>
<evidence type="ECO:0000256" key="11">
    <source>
        <dbReference type="ARBA" id="ARBA00023157"/>
    </source>
</evidence>
<feature type="domain" description="LysM" evidence="16">
    <location>
        <begin position="157"/>
        <end position="203"/>
    </location>
</feature>
<dbReference type="SMART" id="SM00220">
    <property type="entry name" value="S_TKc"/>
    <property type="match status" value="1"/>
</dbReference>
<keyword evidence="5" id="KW-0732">Signal</keyword>
<dbReference type="Gene3D" id="3.10.350.10">
    <property type="entry name" value="LysM domain"/>
    <property type="match status" value="1"/>
</dbReference>
<dbReference type="GO" id="GO:0045087">
    <property type="term" value="P:innate immune response"/>
    <property type="evidence" value="ECO:0007669"/>
    <property type="project" value="InterPro"/>
</dbReference>
<protein>
    <submittedName>
        <fullName evidence="18">LysM domain receptor-like kinase 3</fullName>
    </submittedName>
</protein>
<dbReference type="InterPro" id="IPR044812">
    <property type="entry name" value="CERK1/LYK3-like"/>
</dbReference>
<dbReference type="SUPFAM" id="SSF54106">
    <property type="entry name" value="LysM domain"/>
    <property type="match status" value="1"/>
</dbReference>
<evidence type="ECO:0000256" key="4">
    <source>
        <dbReference type="ARBA" id="ARBA00022692"/>
    </source>
</evidence>
<dbReference type="PANTHER" id="PTHR46204">
    <property type="entry name" value="CHITIN ELICITOR RECEPTOR KINASE 1-RELATED"/>
    <property type="match status" value="1"/>
</dbReference>
<dbReference type="PROSITE" id="PS50011">
    <property type="entry name" value="PROTEIN_KINASE_DOM"/>
    <property type="match status" value="1"/>
</dbReference>
<keyword evidence="4 14" id="KW-0812">Transmembrane</keyword>
<evidence type="ECO:0000256" key="13">
    <source>
        <dbReference type="SAM" id="MobiDB-lite"/>
    </source>
</evidence>
<dbReference type="CDD" id="cd00118">
    <property type="entry name" value="LysM"/>
    <property type="match status" value="1"/>
</dbReference>
<feature type="transmembrane region" description="Helical" evidence="14">
    <location>
        <begin position="221"/>
        <end position="244"/>
    </location>
</feature>
<keyword evidence="7" id="KW-0418">Kinase</keyword>
<comment type="subcellular location">
    <subcellularLocation>
        <location evidence="1">Cell membrane</location>
        <topology evidence="1">Single-pass membrane protein</topology>
    </subcellularLocation>
</comment>
<dbReference type="GeneID" id="110422831"/>
<gene>
    <name evidence="18" type="primary">LOC110422831</name>
</gene>
<dbReference type="PROSITE" id="PS00107">
    <property type="entry name" value="PROTEIN_KINASE_ATP"/>
    <property type="match status" value="1"/>
</dbReference>
<dbReference type="GO" id="GO:0019199">
    <property type="term" value="F:transmembrane receptor protein kinase activity"/>
    <property type="evidence" value="ECO:0007669"/>
    <property type="project" value="InterPro"/>
</dbReference>
<evidence type="ECO:0000256" key="7">
    <source>
        <dbReference type="ARBA" id="ARBA00022777"/>
    </source>
</evidence>
<evidence type="ECO:0000313" key="17">
    <source>
        <dbReference type="Proteomes" id="UP000504621"/>
    </source>
</evidence>
<dbReference type="InterPro" id="IPR036779">
    <property type="entry name" value="LysM_dom_sf"/>
</dbReference>
<dbReference type="Pfam" id="PF01476">
    <property type="entry name" value="LysM"/>
    <property type="match status" value="1"/>
</dbReference>
<organism evidence="17 18">
    <name type="scientific">Herrania umbratica</name>
    <dbReference type="NCBI Taxonomy" id="108875"/>
    <lineage>
        <taxon>Eukaryota</taxon>
        <taxon>Viridiplantae</taxon>
        <taxon>Streptophyta</taxon>
        <taxon>Embryophyta</taxon>
        <taxon>Tracheophyta</taxon>
        <taxon>Spermatophyta</taxon>
        <taxon>Magnoliopsida</taxon>
        <taxon>eudicotyledons</taxon>
        <taxon>Gunneridae</taxon>
        <taxon>Pentapetalae</taxon>
        <taxon>rosids</taxon>
        <taxon>malvids</taxon>
        <taxon>Malvales</taxon>
        <taxon>Malvaceae</taxon>
        <taxon>Byttnerioideae</taxon>
        <taxon>Herrania</taxon>
    </lineage>
</organism>
<evidence type="ECO:0000256" key="9">
    <source>
        <dbReference type="ARBA" id="ARBA00022989"/>
    </source>
</evidence>
<keyword evidence="6 12" id="KW-0547">Nucleotide-binding</keyword>
<dbReference type="Proteomes" id="UP000504621">
    <property type="component" value="Unplaced"/>
</dbReference>
<dbReference type="PROSITE" id="PS51782">
    <property type="entry name" value="LYSM"/>
    <property type="match status" value="1"/>
</dbReference>
<evidence type="ECO:0000256" key="3">
    <source>
        <dbReference type="ARBA" id="ARBA00022679"/>
    </source>
</evidence>
<evidence type="ECO:0000256" key="1">
    <source>
        <dbReference type="ARBA" id="ARBA00004162"/>
    </source>
</evidence>
<evidence type="ECO:0000259" key="15">
    <source>
        <dbReference type="PROSITE" id="PS50011"/>
    </source>
</evidence>
<dbReference type="GO" id="GO:0005524">
    <property type="term" value="F:ATP binding"/>
    <property type="evidence" value="ECO:0007669"/>
    <property type="project" value="UniProtKB-UniRule"/>
</dbReference>
<evidence type="ECO:0000256" key="8">
    <source>
        <dbReference type="ARBA" id="ARBA00022840"/>
    </source>
</evidence>
<proteinExistence type="predicted"/>
<dbReference type="PROSITE" id="PS00108">
    <property type="entry name" value="PROTEIN_KINASE_ST"/>
    <property type="match status" value="1"/>
</dbReference>
<dbReference type="Gene3D" id="1.10.510.10">
    <property type="entry name" value="Transferase(Phosphotransferase) domain 1"/>
    <property type="match status" value="1"/>
</dbReference>
<dbReference type="InterPro" id="IPR000719">
    <property type="entry name" value="Prot_kinase_dom"/>
</dbReference>
<feature type="binding site" evidence="12">
    <location>
        <position position="334"/>
    </location>
    <ligand>
        <name>ATP</name>
        <dbReference type="ChEBI" id="CHEBI:30616"/>
    </ligand>
</feature>
<sequence length="610" mass="68343">MSPSNLHYFLSVTTIIFAGFLFDFSIESTLMYPLGCSSKIPSCNSYLYHISNGLSIEEMANFYSVNASQIQSITHDAKLDYLVSVPCTCKDVNGTLGYFYDTLYTVKPGDTYAGVSGEFYSGQAWMIAAEEQLFVAGDMITIHLVCGCLEVENQEAVTYTVQDRDTLSQIAELLSANLSEIEKLNGNLTQNPNFIDIGWVLFVPIGKRKIQAPKAGKRHNLPIIIGTSLVVTLLSMSMLVLFLIRRNRNHRKNRDLEAVNKSPSAKKSSSQNQLLQDKYMEGVASIESERHVTYSLEEINEATNNFDESRKIGQGGYGTVYIGVLKEQEVAIKKMKFSQSKEFFAELKVLCKIHHINVLELLGYARGDNHLYLIYEYMQNGSLNDHLHDPVLKGHSPLSWTARANVAVDAARGIEYIHDHTKARYVHRDIKTSNILLDQRLGAKVADFGLARLVERSNKEDVVATCLVGTPGYIAPECARELQMTSKTDVFAFGVVLAELVTGQRALIRDNQEPNEMKSLVSVIYTIFQVTDKQGALEANIDGNLRGSCPMEEVYKMAELSRQCLSEDPMNRPEMREVVQKLSQILTSSIEWEASLRGNSRVFSRMLKGR</sequence>
<keyword evidence="2" id="KW-1003">Cell membrane</keyword>
<feature type="transmembrane region" description="Helical" evidence="14">
    <location>
        <begin position="6"/>
        <end position="24"/>
    </location>
</feature>
<dbReference type="InterPro" id="IPR008271">
    <property type="entry name" value="Ser/Thr_kinase_AS"/>
</dbReference>
<feature type="domain" description="Protein kinase" evidence="15">
    <location>
        <begin position="306"/>
        <end position="586"/>
    </location>
</feature>
<accession>A0A6J1B1K3</accession>
<evidence type="ECO:0000313" key="18">
    <source>
        <dbReference type="RefSeq" id="XP_021292514.1"/>
    </source>
</evidence>
<keyword evidence="11" id="KW-1015">Disulfide bond</keyword>
<dbReference type="Gene3D" id="3.30.200.20">
    <property type="entry name" value="Phosphorylase Kinase, domain 1"/>
    <property type="match status" value="1"/>
</dbReference>